<gene>
    <name evidence="2" type="ORF">RFH51_00635</name>
</gene>
<dbReference type="SMART" id="SM00671">
    <property type="entry name" value="SEL1"/>
    <property type="match status" value="1"/>
</dbReference>
<name>A0AAW8JFD4_9GAMM</name>
<dbReference type="InterPro" id="IPR006597">
    <property type="entry name" value="Sel1-like"/>
</dbReference>
<dbReference type="AlphaFoldDB" id="A0AAW8JFD4"/>
<dbReference type="SUPFAM" id="SSF81901">
    <property type="entry name" value="HCP-like"/>
    <property type="match status" value="1"/>
</dbReference>
<feature type="region of interest" description="Disordered" evidence="1">
    <location>
        <begin position="29"/>
        <end position="52"/>
    </location>
</feature>
<dbReference type="RefSeq" id="WP_277092297.1">
    <property type="nucleotide sequence ID" value="NZ_JAKVJG010000035.1"/>
</dbReference>
<evidence type="ECO:0000256" key="1">
    <source>
        <dbReference type="SAM" id="MobiDB-lite"/>
    </source>
</evidence>
<evidence type="ECO:0000313" key="2">
    <source>
        <dbReference type="EMBL" id="MDQ9069976.1"/>
    </source>
</evidence>
<proteinExistence type="predicted"/>
<dbReference type="Gene3D" id="1.25.40.10">
    <property type="entry name" value="Tetratricopeptide repeat domain"/>
    <property type="match status" value="1"/>
</dbReference>
<organism evidence="2 3">
    <name type="scientific">Acinetobacter gerneri</name>
    <dbReference type="NCBI Taxonomy" id="202952"/>
    <lineage>
        <taxon>Bacteria</taxon>
        <taxon>Pseudomonadati</taxon>
        <taxon>Pseudomonadota</taxon>
        <taxon>Gammaproteobacteria</taxon>
        <taxon>Moraxellales</taxon>
        <taxon>Moraxellaceae</taxon>
        <taxon>Acinetobacter</taxon>
    </lineage>
</organism>
<protein>
    <recommendedName>
        <fullName evidence="4">Sel1 repeat family protein</fullName>
    </recommendedName>
</protein>
<dbReference type="InterPro" id="IPR011990">
    <property type="entry name" value="TPR-like_helical_dom_sf"/>
</dbReference>
<evidence type="ECO:0008006" key="4">
    <source>
        <dbReference type="Google" id="ProtNLM"/>
    </source>
</evidence>
<reference evidence="2" key="1">
    <citation type="submission" date="2023-08" db="EMBL/GenBank/DDBJ databases">
        <title>Emergence of clinically-relevant ST2 carbapenem-resistant Acinetobacter baumannii strains in hospital sewages in Zhejiang, East of China.</title>
        <authorList>
            <person name="Kaichao C."/>
            <person name="Zhang R."/>
        </authorList>
    </citation>
    <scope>NUCLEOTIDE SEQUENCE</scope>
    <source>
        <strain evidence="2">M-SY-60</strain>
    </source>
</reference>
<dbReference type="EMBL" id="JAVIDA010000001">
    <property type="protein sequence ID" value="MDQ9069976.1"/>
    <property type="molecule type" value="Genomic_DNA"/>
</dbReference>
<accession>A0AAW8JFD4</accession>
<evidence type="ECO:0000313" key="3">
    <source>
        <dbReference type="Proteomes" id="UP001243195"/>
    </source>
</evidence>
<dbReference type="Pfam" id="PF08238">
    <property type="entry name" value="Sel1"/>
    <property type="match status" value="2"/>
</dbReference>
<dbReference type="Proteomes" id="UP001243195">
    <property type="component" value="Unassembled WGS sequence"/>
</dbReference>
<sequence>MLVHILNRFLGSSNSDRFKADSEASYERSRANDFEQRAAQHLHDSHSSHVEDHETRNAMWYYLRAALRGDQEAQYKMGLSYLNGQLGLDRNYSQAEKWLAQAAHQGHLQAKEELNKAYNNLAFS</sequence>
<comment type="caution">
    <text evidence="2">The sequence shown here is derived from an EMBL/GenBank/DDBJ whole genome shotgun (WGS) entry which is preliminary data.</text>
</comment>